<evidence type="ECO:0000256" key="10">
    <source>
        <dbReference type="ARBA" id="ARBA00022840"/>
    </source>
</evidence>
<keyword evidence="9 17" id="KW-0269">Exonuclease</keyword>
<feature type="compositionally biased region" description="Low complexity" evidence="15">
    <location>
        <begin position="341"/>
        <end position="357"/>
    </location>
</feature>
<evidence type="ECO:0000256" key="11">
    <source>
        <dbReference type="ARBA" id="ARBA00023054"/>
    </source>
</evidence>
<evidence type="ECO:0000256" key="13">
    <source>
        <dbReference type="ARBA" id="ARBA00055999"/>
    </source>
</evidence>
<evidence type="ECO:0000313" key="17">
    <source>
        <dbReference type="EMBL" id="RAR62901.1"/>
    </source>
</evidence>
<dbReference type="GO" id="GO:0006260">
    <property type="term" value="P:DNA replication"/>
    <property type="evidence" value="ECO:0007669"/>
    <property type="project" value="UniProtKB-KW"/>
</dbReference>
<feature type="compositionally biased region" description="Basic and acidic residues" evidence="15">
    <location>
        <begin position="408"/>
        <end position="424"/>
    </location>
</feature>
<dbReference type="GO" id="GO:0006302">
    <property type="term" value="P:double-strand break repair"/>
    <property type="evidence" value="ECO:0007669"/>
    <property type="project" value="InterPro"/>
</dbReference>
<gene>
    <name evidence="17" type="ORF">BCL93_103132</name>
</gene>
<keyword evidence="11 14" id="KW-0175">Coiled coil</keyword>
<evidence type="ECO:0000256" key="3">
    <source>
        <dbReference type="ARBA" id="ARBA00013368"/>
    </source>
</evidence>
<evidence type="ECO:0000256" key="9">
    <source>
        <dbReference type="ARBA" id="ARBA00022839"/>
    </source>
</evidence>
<feature type="region of interest" description="Disordered" evidence="15">
    <location>
        <begin position="333"/>
        <end position="424"/>
    </location>
</feature>
<dbReference type="GO" id="GO:0016887">
    <property type="term" value="F:ATP hydrolysis activity"/>
    <property type="evidence" value="ECO:0007669"/>
    <property type="project" value="InterPro"/>
</dbReference>
<keyword evidence="4" id="KW-0235">DNA replication</keyword>
<evidence type="ECO:0000256" key="1">
    <source>
        <dbReference type="ARBA" id="ARBA00006930"/>
    </source>
</evidence>
<evidence type="ECO:0000313" key="18">
    <source>
        <dbReference type="Proteomes" id="UP000249700"/>
    </source>
</evidence>
<evidence type="ECO:0000256" key="7">
    <source>
        <dbReference type="ARBA" id="ARBA00022759"/>
    </source>
</evidence>
<sequence length="1117" mass="126004">MKILAIRLENLTSLAGSQELDFTAAPLRDAGLFAITGSTGAGKSTLLDALCLALYGNTPRLRGARQDQARVPDSGDTDVTSFDPRTLLRRGTSQGHAEVDFLGRDGRRYRARWAVRRARGKPNGRLQGAEQSLTDLDDDRLLTAQKNEFKDLLPERLGLNFDQFTRAVMLAQSEFAAFLKADDNARSELLEKLTDTAEYSQLSIAAFQRAKAANQAVAELNTHLADDLPAEPEARAELERSVDAAERELDARLQEAKRLEARQQWHSADERLNAAYQEGRQQQQEAESRWQALDPARADQEWRRLIAPKRHRLARQAELPSEINRLEKALANTRKAREDAQAAQQSAAQEHAKAQQALTAASQARKDAEPALRQAREQAQRRDSLAQRLADIETSHEQYQRQANQIDEAQRKAEAQQQEHRRRRDEWQAKLRELMGEHSQLSDARQAAQQAHDRASKRQLSLSTLHSRWQEHLQAVDTQQSLVKRLESDEARKAQLMEKGKAARQRLDERHQHYTSVQAFIERSRAVRSESVIKLREQLQEDEPCPVCGGQDHPWRHQPPETPEAAQLAAQQADEDRQLSEAQSDWEQAQQARDELLGQYRALESSLEQQRRDLQAAEQRLTSAQKALAEQPLSAELDAIDAAEREAWLSQQRQQNDSDRQHHEQALEALTRAETELAPLQEALRQDELTLTQLDTQRKSVETELQALSERLPPLKQERDEVARELNQRLGEHDSADAWQQQLDNRQANAQQALNSALAALHEAERRQGELTQQERHEAAQLKRLEEERAPLERELQEWRQANPALDDDTLARLLAQPEDEAHRQERDIREAEQALQRSDASLNERRQALLAHRRGQALVDETGAEDNDSVSDDRLSDGLLNNALLSDDTETEIQQRKAKLADELTELAPKRESAQQHRDDAVHALRDDDRRRARQQAAQAELDAARAEQQRWGRISALIGSADGKAFRRIAQAYNLELLLDHANAHLHNLAPRYRLRRGGSPLGLLVEDHDMADEQRSVHSLSGGETFLVSLALALGLASMASGELAIESLFIDEGFGSLDPQSLALAMEALDGLQAQGRRVGVISHIQEMHERIPVQIQVNPLGNGASRLTLVGD</sequence>
<comment type="function">
    <text evidence="13">SbcCD cleaves DNA hairpin structures. These structures can inhibit DNA replication and are intermediates in certain DNA recombination reactions. The complex acts as a 3'-&gt;5' double strand exonuclease that can open hairpins. It also has a 5' single-strand endonuclease activity.</text>
</comment>
<evidence type="ECO:0000256" key="8">
    <source>
        <dbReference type="ARBA" id="ARBA00022801"/>
    </source>
</evidence>
<feature type="coiled-coil region" evidence="14">
    <location>
        <begin position="235"/>
        <end position="262"/>
    </location>
</feature>
<evidence type="ECO:0000256" key="2">
    <source>
        <dbReference type="ARBA" id="ARBA00011322"/>
    </source>
</evidence>
<organism evidence="17 18">
    <name type="scientific">Onishia taeanensis</name>
    <dbReference type="NCBI Taxonomy" id="284577"/>
    <lineage>
        <taxon>Bacteria</taxon>
        <taxon>Pseudomonadati</taxon>
        <taxon>Pseudomonadota</taxon>
        <taxon>Gammaproteobacteria</taxon>
        <taxon>Oceanospirillales</taxon>
        <taxon>Halomonadaceae</taxon>
        <taxon>Onishia</taxon>
    </lineage>
</organism>
<dbReference type="Proteomes" id="UP000249700">
    <property type="component" value="Unassembled WGS sequence"/>
</dbReference>
<dbReference type="InterPro" id="IPR038729">
    <property type="entry name" value="Rad50/SbcC_AAA"/>
</dbReference>
<feature type="region of interest" description="Disordered" evidence="15">
    <location>
        <begin position="543"/>
        <end position="564"/>
    </location>
</feature>
<feature type="compositionally biased region" description="Polar residues" evidence="15">
    <location>
        <begin position="580"/>
        <end position="590"/>
    </location>
</feature>
<proteinExistence type="inferred from homology"/>
<evidence type="ECO:0000256" key="4">
    <source>
        <dbReference type="ARBA" id="ARBA00022705"/>
    </source>
</evidence>
<comment type="similarity">
    <text evidence="1">Belongs to the SMC family. SbcC subfamily.</text>
</comment>
<feature type="domain" description="Rad50/SbcC-type AAA" evidence="16">
    <location>
        <begin position="6"/>
        <end position="223"/>
    </location>
</feature>
<evidence type="ECO:0000256" key="6">
    <source>
        <dbReference type="ARBA" id="ARBA00022741"/>
    </source>
</evidence>
<dbReference type="EMBL" id="QLSX01000003">
    <property type="protein sequence ID" value="RAR62901.1"/>
    <property type="molecule type" value="Genomic_DNA"/>
</dbReference>
<dbReference type="InterPro" id="IPR027417">
    <property type="entry name" value="P-loop_NTPase"/>
</dbReference>
<dbReference type="PANTHER" id="PTHR32114:SF2">
    <property type="entry name" value="ABC TRANSPORTER ABCH.3"/>
    <property type="match status" value="1"/>
</dbReference>
<feature type="region of interest" description="Disordered" evidence="15">
    <location>
        <begin position="819"/>
        <end position="841"/>
    </location>
</feature>
<comment type="subunit">
    <text evidence="2">Heterodimer of SbcC and SbcD.</text>
</comment>
<evidence type="ECO:0000256" key="12">
    <source>
        <dbReference type="ARBA" id="ARBA00023172"/>
    </source>
</evidence>
<dbReference type="Gene3D" id="3.40.50.300">
    <property type="entry name" value="P-loop containing nucleotide triphosphate hydrolases"/>
    <property type="match status" value="2"/>
</dbReference>
<dbReference type="GO" id="GO:0004519">
    <property type="term" value="F:endonuclease activity"/>
    <property type="evidence" value="ECO:0007669"/>
    <property type="project" value="UniProtKB-KW"/>
</dbReference>
<keyword evidence="10" id="KW-0067">ATP-binding</keyword>
<feature type="region of interest" description="Disordered" evidence="15">
    <location>
        <begin position="571"/>
        <end position="590"/>
    </location>
</feature>
<keyword evidence="5" id="KW-0540">Nuclease</keyword>
<dbReference type="Pfam" id="PF13476">
    <property type="entry name" value="AAA_23"/>
    <property type="match status" value="1"/>
</dbReference>
<dbReference type="FunFam" id="3.40.50.300:FF:001446">
    <property type="entry name" value="DsDNA exonuclease SbcC"/>
    <property type="match status" value="1"/>
</dbReference>
<dbReference type="AlphaFoldDB" id="A0A328XUV4"/>
<dbReference type="GO" id="GO:0005524">
    <property type="term" value="F:ATP binding"/>
    <property type="evidence" value="ECO:0007669"/>
    <property type="project" value="UniProtKB-KW"/>
</dbReference>
<dbReference type="RefSeq" id="WP_112054104.1">
    <property type="nucleotide sequence ID" value="NZ_QLSX01000003.1"/>
</dbReference>
<dbReference type="OrthoDB" id="9795626at2"/>
<protein>
    <recommendedName>
        <fullName evidence="3">Nuclease SbcCD subunit C</fullName>
    </recommendedName>
</protein>
<feature type="compositionally biased region" description="Basic and acidic residues" evidence="15">
    <location>
        <begin position="820"/>
        <end position="833"/>
    </location>
</feature>
<dbReference type="PANTHER" id="PTHR32114">
    <property type="entry name" value="ABC TRANSPORTER ABCH.3"/>
    <property type="match status" value="1"/>
</dbReference>
<feature type="region of interest" description="Disordered" evidence="15">
    <location>
        <begin position="436"/>
        <end position="459"/>
    </location>
</feature>
<reference evidence="17 18" key="1">
    <citation type="submission" date="2018-06" db="EMBL/GenBank/DDBJ databases">
        <title>Comparative analysis of microorganisms from saline springs in Andes Mountain Range, Colombia.</title>
        <authorList>
            <person name="Rubin E."/>
        </authorList>
    </citation>
    <scope>NUCLEOTIDE SEQUENCE [LARGE SCALE GENOMIC DNA]</scope>
    <source>
        <strain evidence="17 18">USBA-857</strain>
    </source>
</reference>
<dbReference type="GO" id="GO:0004527">
    <property type="term" value="F:exonuclease activity"/>
    <property type="evidence" value="ECO:0007669"/>
    <property type="project" value="UniProtKB-KW"/>
</dbReference>
<dbReference type="Pfam" id="PF13558">
    <property type="entry name" value="SbcC_Walker_B"/>
    <property type="match status" value="1"/>
</dbReference>
<evidence type="ECO:0000256" key="14">
    <source>
        <dbReference type="SAM" id="Coils"/>
    </source>
</evidence>
<evidence type="ECO:0000256" key="15">
    <source>
        <dbReference type="SAM" id="MobiDB-lite"/>
    </source>
</evidence>
<evidence type="ECO:0000259" key="16">
    <source>
        <dbReference type="Pfam" id="PF13476"/>
    </source>
</evidence>
<comment type="caution">
    <text evidence="17">The sequence shown here is derived from an EMBL/GenBank/DDBJ whole genome shotgun (WGS) entry which is preliminary data.</text>
</comment>
<dbReference type="SUPFAM" id="SSF52540">
    <property type="entry name" value="P-loop containing nucleoside triphosphate hydrolases"/>
    <property type="match status" value="2"/>
</dbReference>
<keyword evidence="12" id="KW-0233">DNA recombination</keyword>
<dbReference type="GO" id="GO:0006310">
    <property type="term" value="P:DNA recombination"/>
    <property type="evidence" value="ECO:0007669"/>
    <property type="project" value="UniProtKB-KW"/>
</dbReference>
<accession>A0A328XUV4</accession>
<name>A0A328XUV4_9GAMM</name>
<evidence type="ECO:0000256" key="5">
    <source>
        <dbReference type="ARBA" id="ARBA00022722"/>
    </source>
</evidence>
<feature type="compositionally biased region" description="Basic and acidic residues" evidence="15">
    <location>
        <begin position="364"/>
        <end position="399"/>
    </location>
</feature>
<keyword evidence="6" id="KW-0547">Nucleotide-binding</keyword>
<keyword evidence="8" id="KW-0378">Hydrolase</keyword>
<feature type="region of interest" description="Disordered" evidence="15">
    <location>
        <begin position="766"/>
        <end position="785"/>
    </location>
</feature>
<keyword evidence="7" id="KW-0255">Endonuclease</keyword>